<dbReference type="GO" id="GO:0032259">
    <property type="term" value="P:methylation"/>
    <property type="evidence" value="ECO:0007669"/>
    <property type="project" value="UniProtKB-KW"/>
</dbReference>
<keyword evidence="3" id="KW-1185">Reference proteome</keyword>
<dbReference type="Proteomes" id="UP000572817">
    <property type="component" value="Unassembled WGS sequence"/>
</dbReference>
<dbReference type="PANTHER" id="PTHR43591:SF24">
    <property type="entry name" value="2-METHOXY-6-POLYPRENYL-1,4-BENZOQUINOL METHYLASE, MITOCHONDRIAL"/>
    <property type="match status" value="1"/>
</dbReference>
<gene>
    <name evidence="2" type="ORF">GTA08_BOTSDO00676</name>
</gene>
<evidence type="ECO:0000256" key="1">
    <source>
        <dbReference type="SAM" id="MobiDB-lite"/>
    </source>
</evidence>
<accession>A0A8H4J5Z3</accession>
<feature type="compositionally biased region" description="Low complexity" evidence="1">
    <location>
        <begin position="25"/>
        <end position="38"/>
    </location>
</feature>
<keyword evidence="2" id="KW-0808">Transferase</keyword>
<dbReference type="PANTHER" id="PTHR43591">
    <property type="entry name" value="METHYLTRANSFERASE"/>
    <property type="match status" value="1"/>
</dbReference>
<name>A0A8H4J5Z3_9PEZI</name>
<organism evidence="2 3">
    <name type="scientific">Botryosphaeria dothidea</name>
    <dbReference type="NCBI Taxonomy" id="55169"/>
    <lineage>
        <taxon>Eukaryota</taxon>
        <taxon>Fungi</taxon>
        <taxon>Dikarya</taxon>
        <taxon>Ascomycota</taxon>
        <taxon>Pezizomycotina</taxon>
        <taxon>Dothideomycetes</taxon>
        <taxon>Dothideomycetes incertae sedis</taxon>
        <taxon>Botryosphaeriales</taxon>
        <taxon>Botryosphaeriaceae</taxon>
        <taxon>Botryosphaeria</taxon>
    </lineage>
</organism>
<dbReference type="OrthoDB" id="2013972at2759"/>
<dbReference type="SUPFAM" id="SSF53335">
    <property type="entry name" value="S-adenosyl-L-methionine-dependent methyltransferases"/>
    <property type="match status" value="1"/>
</dbReference>
<dbReference type="GO" id="GO:0008168">
    <property type="term" value="F:methyltransferase activity"/>
    <property type="evidence" value="ECO:0007669"/>
    <property type="project" value="UniProtKB-KW"/>
</dbReference>
<dbReference type="Gene3D" id="3.40.50.150">
    <property type="entry name" value="Vaccinia Virus protein VP39"/>
    <property type="match status" value="1"/>
</dbReference>
<proteinExistence type="predicted"/>
<evidence type="ECO:0000313" key="3">
    <source>
        <dbReference type="Proteomes" id="UP000572817"/>
    </source>
</evidence>
<evidence type="ECO:0000313" key="2">
    <source>
        <dbReference type="EMBL" id="KAF4313836.1"/>
    </source>
</evidence>
<keyword evidence="2" id="KW-0489">Methyltransferase</keyword>
<dbReference type="AlphaFoldDB" id="A0A8H4J5Z3"/>
<sequence>MSPPAEDPAPQHIEAEDDADETNFSYESDLPSNSSLSSTITNYEHENGRRYHGYKKGTYFAPNDEDESDRLDLVLRNDLSPIQPSFLPPNVRFEIDDIEDDWTYTEKFDFIHARYLLGAIKDWPALIQKCYKYLKPGGWIELQDFTMQVYSTDGSLKKDSYLTRYLEETLAGMSSIGNK</sequence>
<reference evidence="2" key="1">
    <citation type="submission" date="2020-04" db="EMBL/GenBank/DDBJ databases">
        <title>Genome Assembly and Annotation of Botryosphaeria dothidea sdau 11-99, a Latent Pathogen of Apple Fruit Ring Rot in China.</title>
        <authorList>
            <person name="Yu C."/>
            <person name="Diao Y."/>
            <person name="Lu Q."/>
            <person name="Zhao J."/>
            <person name="Cui S."/>
            <person name="Peng C."/>
            <person name="He B."/>
            <person name="Liu H."/>
        </authorList>
    </citation>
    <scope>NUCLEOTIDE SEQUENCE [LARGE SCALE GENOMIC DNA]</scope>
    <source>
        <strain evidence="2">Sdau11-99</strain>
    </source>
</reference>
<dbReference type="InterPro" id="IPR029063">
    <property type="entry name" value="SAM-dependent_MTases_sf"/>
</dbReference>
<comment type="caution">
    <text evidence="2">The sequence shown here is derived from an EMBL/GenBank/DDBJ whole genome shotgun (WGS) entry which is preliminary data.</text>
</comment>
<dbReference type="CDD" id="cd02440">
    <property type="entry name" value="AdoMet_MTases"/>
    <property type="match status" value="1"/>
</dbReference>
<feature type="region of interest" description="Disordered" evidence="1">
    <location>
        <begin position="1"/>
        <end position="41"/>
    </location>
</feature>
<dbReference type="Pfam" id="PF13489">
    <property type="entry name" value="Methyltransf_23"/>
    <property type="match status" value="1"/>
</dbReference>
<protein>
    <submittedName>
        <fullName evidence="2">Methyltransferase type 11</fullName>
    </submittedName>
</protein>
<dbReference type="EMBL" id="WWBZ02000001">
    <property type="protein sequence ID" value="KAF4313836.1"/>
    <property type="molecule type" value="Genomic_DNA"/>
</dbReference>